<accession>A0A518H7S1</accession>
<dbReference type="RefSeq" id="WP_197446311.1">
    <property type="nucleotide sequence ID" value="NZ_CP036426.1"/>
</dbReference>
<protein>
    <submittedName>
        <fullName evidence="1">Uncharacterized protein</fullName>
    </submittedName>
</protein>
<evidence type="ECO:0000313" key="1">
    <source>
        <dbReference type="EMBL" id="QDV36874.1"/>
    </source>
</evidence>
<proteinExistence type="predicted"/>
<dbReference type="EMBL" id="CP036426">
    <property type="protein sequence ID" value="QDV36874.1"/>
    <property type="molecule type" value="Genomic_DNA"/>
</dbReference>
<gene>
    <name evidence="1" type="ORF">ElP_48040</name>
</gene>
<name>A0A518H7S1_9BACT</name>
<dbReference type="KEGG" id="tpla:ElP_48040"/>
<dbReference type="Proteomes" id="UP000317835">
    <property type="component" value="Chromosome"/>
</dbReference>
<organism evidence="1 2">
    <name type="scientific">Tautonia plasticadhaerens</name>
    <dbReference type="NCBI Taxonomy" id="2527974"/>
    <lineage>
        <taxon>Bacteria</taxon>
        <taxon>Pseudomonadati</taxon>
        <taxon>Planctomycetota</taxon>
        <taxon>Planctomycetia</taxon>
        <taxon>Isosphaerales</taxon>
        <taxon>Isosphaeraceae</taxon>
        <taxon>Tautonia</taxon>
    </lineage>
</organism>
<keyword evidence="2" id="KW-1185">Reference proteome</keyword>
<sequence>MSGVVTADALGRLRAEAARHPYPLIFATVSGTHHYGFPSHGTD</sequence>
<evidence type="ECO:0000313" key="2">
    <source>
        <dbReference type="Proteomes" id="UP000317835"/>
    </source>
</evidence>
<reference evidence="1 2" key="1">
    <citation type="submission" date="2019-02" db="EMBL/GenBank/DDBJ databases">
        <title>Deep-cultivation of Planctomycetes and their phenomic and genomic characterization uncovers novel biology.</title>
        <authorList>
            <person name="Wiegand S."/>
            <person name="Jogler M."/>
            <person name="Boedeker C."/>
            <person name="Pinto D."/>
            <person name="Vollmers J."/>
            <person name="Rivas-Marin E."/>
            <person name="Kohn T."/>
            <person name="Peeters S.H."/>
            <person name="Heuer A."/>
            <person name="Rast P."/>
            <person name="Oberbeckmann S."/>
            <person name="Bunk B."/>
            <person name="Jeske O."/>
            <person name="Meyerdierks A."/>
            <person name="Storesund J.E."/>
            <person name="Kallscheuer N."/>
            <person name="Luecker S."/>
            <person name="Lage O.M."/>
            <person name="Pohl T."/>
            <person name="Merkel B.J."/>
            <person name="Hornburger P."/>
            <person name="Mueller R.-W."/>
            <person name="Bruemmer F."/>
            <person name="Labrenz M."/>
            <person name="Spormann A.M."/>
            <person name="Op den Camp H."/>
            <person name="Overmann J."/>
            <person name="Amann R."/>
            <person name="Jetten M.S.M."/>
            <person name="Mascher T."/>
            <person name="Medema M.H."/>
            <person name="Devos D.P."/>
            <person name="Kaster A.-K."/>
            <person name="Ovreas L."/>
            <person name="Rohde M."/>
            <person name="Galperin M.Y."/>
            <person name="Jogler C."/>
        </authorList>
    </citation>
    <scope>NUCLEOTIDE SEQUENCE [LARGE SCALE GENOMIC DNA]</scope>
    <source>
        <strain evidence="1 2">ElP</strain>
    </source>
</reference>
<dbReference type="AlphaFoldDB" id="A0A518H7S1"/>